<evidence type="ECO:0000256" key="4">
    <source>
        <dbReference type="ARBA" id="ARBA00022786"/>
    </source>
</evidence>
<keyword evidence="6" id="KW-0072">Autophagy</keyword>
<keyword evidence="3" id="KW-0808">Transferase</keyword>
<name>A0A6G1GNG0_9PEZI</name>
<dbReference type="InterPro" id="IPR007135">
    <property type="entry name" value="Atg3/Atg10"/>
</dbReference>
<gene>
    <name evidence="8" type="ORF">K402DRAFT_340566</name>
</gene>
<evidence type="ECO:0000256" key="7">
    <source>
        <dbReference type="ARBA" id="ARBA00029833"/>
    </source>
</evidence>
<evidence type="ECO:0000313" key="8">
    <source>
        <dbReference type="EMBL" id="KAF1982362.1"/>
    </source>
</evidence>
<evidence type="ECO:0000256" key="3">
    <source>
        <dbReference type="ARBA" id="ARBA00022679"/>
    </source>
</evidence>
<evidence type="ECO:0000313" key="9">
    <source>
        <dbReference type="Proteomes" id="UP000800041"/>
    </source>
</evidence>
<dbReference type="PANTHER" id="PTHR14957">
    <property type="entry name" value="UBIQUITIN-LIKE-CONJUGATING ENZYME ATG10"/>
    <property type="match status" value="1"/>
</dbReference>
<keyword evidence="5" id="KW-0813">Transport</keyword>
<keyword evidence="4" id="KW-0833">Ubl conjugation pathway</keyword>
<protein>
    <recommendedName>
        <fullName evidence="2">Ubiquitin-like-conjugating enzyme ATG10</fullName>
    </recommendedName>
    <alternativeName>
        <fullName evidence="7">Autophagy-related protein 10</fullName>
    </alternativeName>
</protein>
<dbReference type="Gene3D" id="3.30.1460.50">
    <property type="match status" value="1"/>
</dbReference>
<accession>A0A6G1GNG0</accession>
<evidence type="ECO:0000256" key="6">
    <source>
        <dbReference type="ARBA" id="ARBA00023006"/>
    </source>
</evidence>
<dbReference type="AlphaFoldDB" id="A0A6G1GNG0"/>
<dbReference type="PANTHER" id="PTHR14957:SF1">
    <property type="entry name" value="UBIQUITIN-LIKE-CONJUGATING ENZYME ATG10"/>
    <property type="match status" value="1"/>
</dbReference>
<dbReference type="EMBL" id="ML977185">
    <property type="protein sequence ID" value="KAF1982362.1"/>
    <property type="molecule type" value="Genomic_DNA"/>
</dbReference>
<dbReference type="OrthoDB" id="4089664at2759"/>
<dbReference type="GO" id="GO:0000422">
    <property type="term" value="P:autophagy of mitochondrion"/>
    <property type="evidence" value="ECO:0007669"/>
    <property type="project" value="TreeGrafter"/>
</dbReference>
<comment type="similarity">
    <text evidence="1">Belongs to the ATG10 family.</text>
</comment>
<evidence type="ECO:0000256" key="5">
    <source>
        <dbReference type="ARBA" id="ARBA00022927"/>
    </source>
</evidence>
<dbReference type="GO" id="GO:0061651">
    <property type="term" value="F:Atg12 conjugating enzyme activity"/>
    <property type="evidence" value="ECO:0007669"/>
    <property type="project" value="TreeGrafter"/>
</dbReference>
<proteinExistence type="inferred from homology"/>
<keyword evidence="5" id="KW-0653">Protein transport</keyword>
<dbReference type="GO" id="GO:0032446">
    <property type="term" value="P:protein modification by small protein conjugation"/>
    <property type="evidence" value="ECO:0007669"/>
    <property type="project" value="TreeGrafter"/>
</dbReference>
<keyword evidence="9" id="KW-1185">Reference proteome</keyword>
<dbReference type="Pfam" id="PF03987">
    <property type="entry name" value="Autophagy_act_C"/>
    <property type="match status" value="1"/>
</dbReference>
<sequence length="129" mass="13913">MKEAIHVASVSQVSTIEYDILLSPTYQVPVLCFTARKPDNRPFSTEEIYSFVVPQSFKAQARDVGVMGAISVTDHPISGMPVHFVHPCLTSEALSKCASGSPVQIKDCLFLWLGIVGGCVGLHAPLPQT</sequence>
<evidence type="ECO:0000256" key="2">
    <source>
        <dbReference type="ARBA" id="ARBA00021099"/>
    </source>
</evidence>
<dbReference type="Proteomes" id="UP000800041">
    <property type="component" value="Unassembled WGS sequence"/>
</dbReference>
<reference evidence="8" key="1">
    <citation type="journal article" date="2020" name="Stud. Mycol.">
        <title>101 Dothideomycetes genomes: a test case for predicting lifestyles and emergence of pathogens.</title>
        <authorList>
            <person name="Haridas S."/>
            <person name="Albert R."/>
            <person name="Binder M."/>
            <person name="Bloem J."/>
            <person name="Labutti K."/>
            <person name="Salamov A."/>
            <person name="Andreopoulos B."/>
            <person name="Baker S."/>
            <person name="Barry K."/>
            <person name="Bills G."/>
            <person name="Bluhm B."/>
            <person name="Cannon C."/>
            <person name="Castanera R."/>
            <person name="Culley D."/>
            <person name="Daum C."/>
            <person name="Ezra D."/>
            <person name="Gonzalez J."/>
            <person name="Henrissat B."/>
            <person name="Kuo A."/>
            <person name="Liang C."/>
            <person name="Lipzen A."/>
            <person name="Lutzoni F."/>
            <person name="Magnuson J."/>
            <person name="Mondo S."/>
            <person name="Nolan M."/>
            <person name="Ohm R."/>
            <person name="Pangilinan J."/>
            <person name="Park H.-J."/>
            <person name="Ramirez L."/>
            <person name="Alfaro M."/>
            <person name="Sun H."/>
            <person name="Tritt A."/>
            <person name="Yoshinaga Y."/>
            <person name="Zwiers L.-H."/>
            <person name="Turgeon B."/>
            <person name="Goodwin S."/>
            <person name="Spatafora J."/>
            <person name="Crous P."/>
            <person name="Grigoriev I."/>
        </authorList>
    </citation>
    <scope>NUCLEOTIDE SEQUENCE</scope>
    <source>
        <strain evidence="8">CBS 113979</strain>
    </source>
</reference>
<dbReference type="GO" id="GO:0015031">
    <property type="term" value="P:protein transport"/>
    <property type="evidence" value="ECO:0007669"/>
    <property type="project" value="UniProtKB-KW"/>
</dbReference>
<dbReference type="GO" id="GO:0000045">
    <property type="term" value="P:autophagosome assembly"/>
    <property type="evidence" value="ECO:0007669"/>
    <property type="project" value="TreeGrafter"/>
</dbReference>
<evidence type="ECO:0000256" key="1">
    <source>
        <dbReference type="ARBA" id="ARBA00005696"/>
    </source>
</evidence>
<dbReference type="GO" id="GO:0005829">
    <property type="term" value="C:cytosol"/>
    <property type="evidence" value="ECO:0007669"/>
    <property type="project" value="TreeGrafter"/>
</dbReference>
<organism evidence="8 9">
    <name type="scientific">Aulographum hederae CBS 113979</name>
    <dbReference type="NCBI Taxonomy" id="1176131"/>
    <lineage>
        <taxon>Eukaryota</taxon>
        <taxon>Fungi</taxon>
        <taxon>Dikarya</taxon>
        <taxon>Ascomycota</taxon>
        <taxon>Pezizomycotina</taxon>
        <taxon>Dothideomycetes</taxon>
        <taxon>Pleosporomycetidae</taxon>
        <taxon>Aulographales</taxon>
        <taxon>Aulographaceae</taxon>
    </lineage>
</organism>